<keyword evidence="2" id="KW-1185">Reference proteome</keyword>
<gene>
    <name evidence="1" type="ORF">A4R26_06160</name>
</gene>
<protein>
    <submittedName>
        <fullName evidence="1">Uncharacterized protein</fullName>
    </submittedName>
</protein>
<dbReference type="Gene3D" id="1.10.10.10">
    <property type="entry name" value="Winged helix-like DNA-binding domain superfamily/Winged helix DNA-binding domain"/>
    <property type="match status" value="1"/>
</dbReference>
<sequence>MSERIGKTSERILELINANPEITIQELAPIISVSNRSIERNLQKLQEKNLLKRIGADFGGRWEVLG</sequence>
<evidence type="ECO:0000313" key="1">
    <source>
        <dbReference type="EMBL" id="OQP53558.1"/>
    </source>
</evidence>
<reference evidence="2" key="1">
    <citation type="submission" date="2016-04" db="EMBL/GenBank/DDBJ databases">
        <authorList>
            <person name="Chen L."/>
            <person name="Zhuang W."/>
            <person name="Wang G."/>
        </authorList>
    </citation>
    <scope>NUCLEOTIDE SEQUENCE [LARGE SCALE GENOMIC DNA]</scope>
    <source>
        <strain evidence="2">208</strain>
    </source>
</reference>
<evidence type="ECO:0000313" key="2">
    <source>
        <dbReference type="Proteomes" id="UP000192276"/>
    </source>
</evidence>
<dbReference type="RefSeq" id="WP_242675021.1">
    <property type="nucleotide sequence ID" value="NZ_LWBP01000210.1"/>
</dbReference>
<dbReference type="Pfam" id="PF13412">
    <property type="entry name" value="HTH_24"/>
    <property type="match status" value="1"/>
</dbReference>
<dbReference type="EMBL" id="LWBP01000210">
    <property type="protein sequence ID" value="OQP53558.1"/>
    <property type="molecule type" value="Genomic_DNA"/>
</dbReference>
<organism evidence="1 2">
    <name type="scientific">Niastella populi</name>
    <dbReference type="NCBI Taxonomy" id="550983"/>
    <lineage>
        <taxon>Bacteria</taxon>
        <taxon>Pseudomonadati</taxon>
        <taxon>Bacteroidota</taxon>
        <taxon>Chitinophagia</taxon>
        <taxon>Chitinophagales</taxon>
        <taxon>Chitinophagaceae</taxon>
        <taxon>Niastella</taxon>
    </lineage>
</organism>
<accession>A0A1V9F5A1</accession>
<proteinExistence type="predicted"/>
<dbReference type="STRING" id="550983.A4R26_06160"/>
<comment type="caution">
    <text evidence="1">The sequence shown here is derived from an EMBL/GenBank/DDBJ whole genome shotgun (WGS) entry which is preliminary data.</text>
</comment>
<dbReference type="SUPFAM" id="SSF46785">
    <property type="entry name" value="Winged helix' DNA-binding domain"/>
    <property type="match status" value="1"/>
</dbReference>
<dbReference type="InterPro" id="IPR036390">
    <property type="entry name" value="WH_DNA-bd_sf"/>
</dbReference>
<name>A0A1V9F5A1_9BACT</name>
<dbReference type="AlphaFoldDB" id="A0A1V9F5A1"/>
<dbReference type="Proteomes" id="UP000192276">
    <property type="component" value="Unassembled WGS sequence"/>
</dbReference>
<dbReference type="InterPro" id="IPR036388">
    <property type="entry name" value="WH-like_DNA-bd_sf"/>
</dbReference>